<evidence type="ECO:0000313" key="2">
    <source>
        <dbReference type="Proteomes" id="UP000011769"/>
    </source>
</evidence>
<sequence>MKKNNLLPKLILAILFQKNEIQERLYFKTFSMKKQYLFQ</sequence>
<dbReference type="Proteomes" id="UP000011769">
    <property type="component" value="Unassembled WGS sequence"/>
</dbReference>
<proteinExistence type="predicted"/>
<comment type="caution">
    <text evidence="1">The sequence shown here is derived from an EMBL/GenBank/DDBJ whole genome shotgun (WGS) entry which is preliminary data.</text>
</comment>
<accession>A0ABN0IRD1</accession>
<gene>
    <name evidence="1" type="ORF">SPJ1_0759</name>
</gene>
<organism evidence="1 2">
    <name type="scientific">Streptococcus parauberis KRS-02083</name>
    <dbReference type="NCBI Taxonomy" id="1207545"/>
    <lineage>
        <taxon>Bacteria</taxon>
        <taxon>Bacillati</taxon>
        <taxon>Bacillota</taxon>
        <taxon>Bacilli</taxon>
        <taxon>Lactobacillales</taxon>
        <taxon>Streptococcaceae</taxon>
        <taxon>Streptococcus</taxon>
    </lineage>
</organism>
<protein>
    <submittedName>
        <fullName evidence="1">Uncharacterized protein</fullName>
    </submittedName>
</protein>
<reference evidence="1 2" key="1">
    <citation type="journal article" date="2013" name="PLoS ONE">
        <title>Comparative Genomic Characterization of Three Streptococcus parauberis Strains in Fish Pathogen, as Assessed by Wide-Genome Analyses.</title>
        <authorList>
            <person name="Nho S.W."/>
            <person name="Hikima J."/>
            <person name="Park S.B."/>
            <person name="Jang H.B."/>
            <person name="Cha I.S."/>
            <person name="Yasuike M."/>
            <person name="Nakamura Y."/>
            <person name="Fujiwara A."/>
            <person name="Sano M."/>
            <person name="Kanai K."/>
            <person name="Kondo H."/>
            <person name="Hirono I."/>
            <person name="Takeyama H."/>
            <person name="Aoki T."/>
            <person name="Jung T.S."/>
        </authorList>
    </citation>
    <scope>NUCLEOTIDE SEQUENCE [LARGE SCALE GENOMIC DNA]</scope>
    <source>
        <strain evidence="1 2">KRS-02083</strain>
    </source>
</reference>
<keyword evidence="2" id="KW-1185">Reference proteome</keyword>
<dbReference type="EMBL" id="ALYM01000003">
    <property type="protein sequence ID" value="EMG25348.1"/>
    <property type="molecule type" value="Genomic_DNA"/>
</dbReference>
<evidence type="ECO:0000313" key="1">
    <source>
        <dbReference type="EMBL" id="EMG25348.1"/>
    </source>
</evidence>
<name>A0ABN0IRD1_9STRE</name>